<feature type="region of interest" description="Disordered" evidence="2">
    <location>
        <begin position="1"/>
        <end position="32"/>
    </location>
</feature>
<evidence type="ECO:0000313" key="4">
    <source>
        <dbReference type="EMBL" id="KAB0400895.1"/>
    </source>
</evidence>
<reference evidence="4 5" key="1">
    <citation type="journal article" date="2019" name="PLoS ONE">
        <title>Genomic analyses reveal an absence of contemporary introgressive admixture between fin whales and blue whales, despite known hybrids.</title>
        <authorList>
            <person name="Westbury M.V."/>
            <person name="Petersen B."/>
            <person name="Lorenzen E.D."/>
        </authorList>
    </citation>
    <scope>NUCLEOTIDE SEQUENCE [LARGE SCALE GENOMIC DNA]</scope>
    <source>
        <strain evidence="4">FinWhale-01</strain>
    </source>
</reference>
<accession>A0A6A1Q0C1</accession>
<name>A0A6A1Q0C1_BALPH</name>
<evidence type="ECO:0000259" key="3">
    <source>
        <dbReference type="Pfam" id="PF03868"/>
    </source>
</evidence>
<dbReference type="GO" id="GO:0022625">
    <property type="term" value="C:cytosolic large ribosomal subunit"/>
    <property type="evidence" value="ECO:0007669"/>
    <property type="project" value="TreeGrafter"/>
</dbReference>
<dbReference type="InterPro" id="IPR005568">
    <property type="entry name" value="Ribosomal_uL6_N"/>
</dbReference>
<dbReference type="Pfam" id="PF03868">
    <property type="entry name" value="Ribosomal_L6e_N"/>
    <property type="match status" value="1"/>
</dbReference>
<feature type="compositionally biased region" description="Basic residues" evidence="2">
    <location>
        <begin position="23"/>
        <end position="32"/>
    </location>
</feature>
<comment type="caution">
    <text evidence="4">The sequence shown here is derived from an EMBL/GenBank/DDBJ whole genome shotgun (WGS) entry which is preliminary data.</text>
</comment>
<dbReference type="Proteomes" id="UP000437017">
    <property type="component" value="Unassembled WGS sequence"/>
</dbReference>
<dbReference type="EMBL" id="SGJD01001288">
    <property type="protein sequence ID" value="KAB0400895.1"/>
    <property type="molecule type" value="Genomic_DNA"/>
</dbReference>
<feature type="non-terminal residue" evidence="4">
    <location>
        <position position="1"/>
    </location>
</feature>
<feature type="domain" description="Large ribosomal subunit protein uL6 N-terminal" evidence="3">
    <location>
        <begin position="29"/>
        <end position="88"/>
    </location>
</feature>
<organism evidence="4 5">
    <name type="scientific">Balaenoptera physalus</name>
    <name type="common">Fin whale</name>
    <name type="synonym">Balaena physalus</name>
    <dbReference type="NCBI Taxonomy" id="9770"/>
    <lineage>
        <taxon>Eukaryota</taxon>
        <taxon>Metazoa</taxon>
        <taxon>Chordata</taxon>
        <taxon>Craniata</taxon>
        <taxon>Vertebrata</taxon>
        <taxon>Euteleostomi</taxon>
        <taxon>Mammalia</taxon>
        <taxon>Eutheria</taxon>
        <taxon>Laurasiatheria</taxon>
        <taxon>Artiodactyla</taxon>
        <taxon>Whippomorpha</taxon>
        <taxon>Cetacea</taxon>
        <taxon>Mysticeti</taxon>
        <taxon>Balaenopteridae</taxon>
        <taxon>Balaenoptera</taxon>
    </lineage>
</organism>
<comment type="function">
    <text evidence="1">Component of the large ribosomal subunit. The ribosome is a large ribonucleoprotein complex responsible for the synthesis of proteins in the cell.</text>
</comment>
<proteinExistence type="predicted"/>
<protein>
    <recommendedName>
        <fullName evidence="3">Large ribosomal subunit protein uL6 N-terminal domain-containing protein</fullName>
    </recommendedName>
</protein>
<keyword evidence="5" id="KW-1185">Reference proteome</keyword>
<dbReference type="GO" id="GO:0003723">
    <property type="term" value="F:RNA binding"/>
    <property type="evidence" value="ECO:0007669"/>
    <property type="project" value="TreeGrafter"/>
</dbReference>
<dbReference type="Pfam" id="PF01159">
    <property type="entry name" value="Ribosomal_L6e"/>
    <property type="match status" value="1"/>
</dbReference>
<evidence type="ECO:0000256" key="1">
    <source>
        <dbReference type="ARBA" id="ARBA00034092"/>
    </source>
</evidence>
<dbReference type="AlphaFoldDB" id="A0A6A1Q0C1"/>
<dbReference type="PANTHER" id="PTHR10715:SF11">
    <property type="entry name" value="60S RIBOSOMAL PROTEIN L6"/>
    <property type="match status" value="1"/>
</dbReference>
<dbReference type="PANTHER" id="PTHR10715">
    <property type="entry name" value="60S RIBOSOMAL PROTEIN L6"/>
    <property type="match status" value="1"/>
</dbReference>
<evidence type="ECO:0000256" key="2">
    <source>
        <dbReference type="SAM" id="MobiDB-lite"/>
    </source>
</evidence>
<sequence length="211" mass="23768">KKAEKPDTKEKKPEAKKADAGGKVKKLKKVKKGKPHCSQNTVLIRGIGRYCQSAMYSKKALYKRKYSAAKSKVEKKKKVTVLAIVTKPVGGDENGGTGVVKLRKIPGYYPIEDVPGNLKHMRKLCASITPGPILIILTERHRDKRFISLKQEGEIFNTEREKYKITEQCKVDQKAVDSQILQRIKAVPQLQGYLYSVFALTNGIYPHNIVF</sequence>
<dbReference type="InterPro" id="IPR000915">
    <property type="entry name" value="60S_ribosomal_eL6"/>
</dbReference>
<dbReference type="OrthoDB" id="2436667at2759"/>
<gene>
    <name evidence="4" type="ORF">E2I00_005970</name>
</gene>
<dbReference type="GO" id="GO:0000027">
    <property type="term" value="P:ribosomal large subunit assembly"/>
    <property type="evidence" value="ECO:0007669"/>
    <property type="project" value="TreeGrafter"/>
</dbReference>
<feature type="compositionally biased region" description="Basic and acidic residues" evidence="2">
    <location>
        <begin position="1"/>
        <end position="22"/>
    </location>
</feature>
<dbReference type="GO" id="GO:0002181">
    <property type="term" value="P:cytoplasmic translation"/>
    <property type="evidence" value="ECO:0007669"/>
    <property type="project" value="TreeGrafter"/>
</dbReference>
<evidence type="ECO:0000313" key="5">
    <source>
        <dbReference type="Proteomes" id="UP000437017"/>
    </source>
</evidence>
<dbReference type="GO" id="GO:0003735">
    <property type="term" value="F:structural constituent of ribosome"/>
    <property type="evidence" value="ECO:0007669"/>
    <property type="project" value="InterPro"/>
</dbReference>